<feature type="region of interest" description="Disordered" evidence="1">
    <location>
        <begin position="275"/>
        <end position="294"/>
    </location>
</feature>
<reference evidence="2 3" key="1">
    <citation type="journal article" date="2024" name="Science">
        <title>Giant polyketide synthase enzymes in the biosynthesis of giant marine polyether toxins.</title>
        <authorList>
            <person name="Fallon T.R."/>
            <person name="Shende V.V."/>
            <person name="Wierzbicki I.H."/>
            <person name="Pendleton A.L."/>
            <person name="Watervoot N.F."/>
            <person name="Auber R.P."/>
            <person name="Gonzalez D.J."/>
            <person name="Wisecaver J.H."/>
            <person name="Moore B.S."/>
        </authorList>
    </citation>
    <scope>NUCLEOTIDE SEQUENCE [LARGE SCALE GENOMIC DNA]</scope>
    <source>
        <strain evidence="2 3">12B1</strain>
    </source>
</reference>
<evidence type="ECO:0000256" key="1">
    <source>
        <dbReference type="SAM" id="MobiDB-lite"/>
    </source>
</evidence>
<sequence>MALSLEGCGRIFFDGGANTGEAVDRFLAGGFYGCAMSAPYRVYPRAWPSMSARERRAAMAPLREPNSFCVRSFEPAAELMPPLLRKEGELRRRGYDVRFIHAALGNRTAESVPRTIVRYSDDPAAFSATTLRFADVHVGGKPRALSERSELGRSYSVVDLVRRAVEANSSATVAVKLDVEGAEWWAMEQLLAEPVVLCQVSYIFAEFHGSATAAQRAKLVSYGLSEDIFESLKRRVHAAMEQPGCKLRIYWRSFWASCGDEQRFMWRNSRQAMGSLAPATHKARRRLHKRWSRP</sequence>
<evidence type="ECO:0008006" key="4">
    <source>
        <dbReference type="Google" id="ProtNLM"/>
    </source>
</evidence>
<comment type="caution">
    <text evidence="2">The sequence shown here is derived from an EMBL/GenBank/DDBJ whole genome shotgun (WGS) entry which is preliminary data.</text>
</comment>
<organism evidence="2 3">
    <name type="scientific">Prymnesium parvum</name>
    <name type="common">Toxic golden alga</name>
    <dbReference type="NCBI Taxonomy" id="97485"/>
    <lineage>
        <taxon>Eukaryota</taxon>
        <taxon>Haptista</taxon>
        <taxon>Haptophyta</taxon>
        <taxon>Prymnesiophyceae</taxon>
        <taxon>Prymnesiales</taxon>
        <taxon>Prymnesiaceae</taxon>
        <taxon>Prymnesium</taxon>
    </lineage>
</organism>
<dbReference type="EMBL" id="JBGBPQ010000010">
    <property type="protein sequence ID" value="KAL1518497.1"/>
    <property type="molecule type" value="Genomic_DNA"/>
</dbReference>
<keyword evidence="3" id="KW-1185">Reference proteome</keyword>
<name>A0AB34JCM5_PRYPA</name>
<dbReference type="Gene3D" id="3.40.50.150">
    <property type="entry name" value="Vaccinia Virus protein VP39"/>
    <property type="match status" value="1"/>
</dbReference>
<dbReference type="AlphaFoldDB" id="A0AB34JCM5"/>
<feature type="compositionally biased region" description="Basic residues" evidence="1">
    <location>
        <begin position="281"/>
        <end position="294"/>
    </location>
</feature>
<dbReference type="InterPro" id="IPR029063">
    <property type="entry name" value="SAM-dependent_MTases_sf"/>
</dbReference>
<proteinExistence type="predicted"/>
<evidence type="ECO:0000313" key="2">
    <source>
        <dbReference type="EMBL" id="KAL1518497.1"/>
    </source>
</evidence>
<gene>
    <name evidence="2" type="ORF">AB1Y20_002788</name>
</gene>
<protein>
    <recommendedName>
        <fullName evidence="4">Methyltransferase FkbM domain-containing protein</fullName>
    </recommendedName>
</protein>
<evidence type="ECO:0000313" key="3">
    <source>
        <dbReference type="Proteomes" id="UP001515480"/>
    </source>
</evidence>
<dbReference type="Proteomes" id="UP001515480">
    <property type="component" value="Unassembled WGS sequence"/>
</dbReference>
<accession>A0AB34JCM5</accession>